<feature type="active site" description="Nucleophile" evidence="8">
    <location>
        <position position="33"/>
    </location>
</feature>
<dbReference type="OrthoDB" id="9790390at2"/>
<name>A0A317CPB3_9GAMM</name>
<evidence type="ECO:0000256" key="9">
    <source>
        <dbReference type="PIRSR" id="PIRSR000077-4"/>
    </source>
</evidence>
<reference evidence="11 12" key="1">
    <citation type="submission" date="2018-05" db="EMBL/GenBank/DDBJ databases">
        <title>Leucothrix arctica sp. nov., isolated from Arctic seawater.</title>
        <authorList>
            <person name="Choi A."/>
            <person name="Baek K."/>
        </authorList>
    </citation>
    <scope>NUCLEOTIDE SEQUENCE [LARGE SCALE GENOMIC DNA]</scope>
    <source>
        <strain evidence="11 12">JCM 18388</strain>
    </source>
</reference>
<feature type="site" description="Contributes to redox potential value" evidence="8">
    <location>
        <position position="31"/>
    </location>
</feature>
<dbReference type="RefSeq" id="WP_109836125.1">
    <property type="nucleotide sequence ID" value="NZ_QGKM01000005.1"/>
</dbReference>
<dbReference type="PANTHER" id="PTHR45663">
    <property type="entry name" value="GEO12009P1"/>
    <property type="match status" value="1"/>
</dbReference>
<comment type="caution">
    <text evidence="11">The sequence shown here is derived from an EMBL/GenBank/DDBJ whole genome shotgun (WGS) entry which is preliminary data.</text>
</comment>
<dbReference type="FunFam" id="3.40.30.10:FF:000155">
    <property type="entry name" value="Thioredoxin"/>
    <property type="match status" value="1"/>
</dbReference>
<evidence type="ECO:0000256" key="6">
    <source>
        <dbReference type="NCBIfam" id="TIGR01068"/>
    </source>
</evidence>
<dbReference type="Gene3D" id="3.40.30.10">
    <property type="entry name" value="Glutaredoxin"/>
    <property type="match status" value="1"/>
</dbReference>
<keyword evidence="2" id="KW-0813">Transport</keyword>
<organism evidence="11 12">
    <name type="scientific">Leucothrix pacifica</name>
    <dbReference type="NCBI Taxonomy" id="1247513"/>
    <lineage>
        <taxon>Bacteria</taxon>
        <taxon>Pseudomonadati</taxon>
        <taxon>Pseudomonadota</taxon>
        <taxon>Gammaproteobacteria</taxon>
        <taxon>Thiotrichales</taxon>
        <taxon>Thiotrichaceae</taxon>
        <taxon>Leucothrix</taxon>
    </lineage>
</organism>
<keyword evidence="12" id="KW-1185">Reference proteome</keyword>
<dbReference type="NCBIfam" id="TIGR01068">
    <property type="entry name" value="thioredoxin"/>
    <property type="match status" value="1"/>
</dbReference>
<dbReference type="PROSITE" id="PS00194">
    <property type="entry name" value="THIOREDOXIN_1"/>
    <property type="match status" value="1"/>
</dbReference>
<dbReference type="EMBL" id="QGKM01000005">
    <property type="protein sequence ID" value="PWR00068.1"/>
    <property type="molecule type" value="Genomic_DNA"/>
</dbReference>
<dbReference type="AlphaFoldDB" id="A0A317CPB3"/>
<dbReference type="SUPFAM" id="SSF52833">
    <property type="entry name" value="Thioredoxin-like"/>
    <property type="match status" value="1"/>
</dbReference>
<dbReference type="InterPro" id="IPR036249">
    <property type="entry name" value="Thioredoxin-like_sf"/>
</dbReference>
<evidence type="ECO:0000256" key="1">
    <source>
        <dbReference type="ARBA" id="ARBA00008987"/>
    </source>
</evidence>
<comment type="similarity">
    <text evidence="1 7">Belongs to the thioredoxin family.</text>
</comment>
<keyword evidence="4 9" id="KW-1015">Disulfide bond</keyword>
<evidence type="ECO:0000256" key="4">
    <source>
        <dbReference type="ARBA" id="ARBA00023157"/>
    </source>
</evidence>
<dbReference type="InterPro" id="IPR005746">
    <property type="entry name" value="Thioredoxin"/>
</dbReference>
<evidence type="ECO:0000313" key="12">
    <source>
        <dbReference type="Proteomes" id="UP000245539"/>
    </source>
</evidence>
<dbReference type="Pfam" id="PF00085">
    <property type="entry name" value="Thioredoxin"/>
    <property type="match status" value="1"/>
</dbReference>
<evidence type="ECO:0000256" key="2">
    <source>
        <dbReference type="ARBA" id="ARBA00022448"/>
    </source>
</evidence>
<dbReference type="InterPro" id="IPR017937">
    <property type="entry name" value="Thioredoxin_CS"/>
</dbReference>
<dbReference type="PROSITE" id="PS51352">
    <property type="entry name" value="THIOREDOXIN_2"/>
    <property type="match status" value="1"/>
</dbReference>
<evidence type="ECO:0000256" key="5">
    <source>
        <dbReference type="ARBA" id="ARBA00023284"/>
    </source>
</evidence>
<evidence type="ECO:0000313" key="11">
    <source>
        <dbReference type="EMBL" id="PWR00068.1"/>
    </source>
</evidence>
<feature type="site" description="Deprotonates C-terminal active site Cys" evidence="8">
    <location>
        <position position="24"/>
    </location>
</feature>
<gene>
    <name evidence="11" type="primary">trxA</name>
    <name evidence="11" type="ORF">DKW60_02705</name>
</gene>
<dbReference type="PANTHER" id="PTHR45663:SF40">
    <property type="entry name" value="THIOREDOXIN 2"/>
    <property type="match status" value="1"/>
</dbReference>
<dbReference type="PRINTS" id="PR00421">
    <property type="entry name" value="THIOREDOXIN"/>
</dbReference>
<accession>A0A317CPB3</accession>
<dbReference type="CDD" id="cd02947">
    <property type="entry name" value="TRX_family"/>
    <property type="match status" value="1"/>
</dbReference>
<feature type="disulfide bond" description="Redox-active" evidence="9">
    <location>
        <begin position="30"/>
        <end position="33"/>
    </location>
</feature>
<feature type="domain" description="Thioredoxin" evidence="10">
    <location>
        <begin position="1"/>
        <end position="107"/>
    </location>
</feature>
<proteinExistence type="inferred from homology"/>
<dbReference type="GO" id="GO:0015035">
    <property type="term" value="F:protein-disulfide reductase activity"/>
    <property type="evidence" value="ECO:0007669"/>
    <property type="project" value="UniProtKB-UniRule"/>
</dbReference>
<evidence type="ECO:0000256" key="7">
    <source>
        <dbReference type="PIRNR" id="PIRNR000077"/>
    </source>
</evidence>
<keyword evidence="3" id="KW-0249">Electron transport</keyword>
<dbReference type="Proteomes" id="UP000245539">
    <property type="component" value="Unassembled WGS sequence"/>
</dbReference>
<dbReference type="InterPro" id="IPR013766">
    <property type="entry name" value="Thioredoxin_domain"/>
</dbReference>
<dbReference type="GO" id="GO:0005829">
    <property type="term" value="C:cytosol"/>
    <property type="evidence" value="ECO:0007669"/>
    <property type="project" value="TreeGrafter"/>
</dbReference>
<sequence>MATVDITAETFEETIEKNEIVIVDFWAEWCGPCKSFAPVYEEVSNESEYENIVFGKIDTEAQQELAAHFQIRSIPTLMIFREQVVLFSQPGMLTNPQLKEVIGKVQELDMATVHAEIAKQQDAAE</sequence>
<feature type="active site" description="Nucleophile" evidence="8">
    <location>
        <position position="30"/>
    </location>
</feature>
<keyword evidence="5 9" id="KW-0676">Redox-active center</keyword>
<evidence type="ECO:0000256" key="3">
    <source>
        <dbReference type="ARBA" id="ARBA00022982"/>
    </source>
</evidence>
<dbReference type="PIRSF" id="PIRSF000077">
    <property type="entry name" value="Thioredoxin"/>
    <property type="match status" value="1"/>
</dbReference>
<evidence type="ECO:0000256" key="8">
    <source>
        <dbReference type="PIRSR" id="PIRSR000077-1"/>
    </source>
</evidence>
<protein>
    <recommendedName>
        <fullName evidence="6 7">Thioredoxin</fullName>
    </recommendedName>
</protein>
<feature type="site" description="Contributes to redox potential value" evidence="8">
    <location>
        <position position="32"/>
    </location>
</feature>
<evidence type="ECO:0000259" key="10">
    <source>
        <dbReference type="PROSITE" id="PS51352"/>
    </source>
</evidence>